<dbReference type="SMART" id="SM00248">
    <property type="entry name" value="ANK"/>
    <property type="match status" value="3"/>
</dbReference>
<dbReference type="InterPro" id="IPR036770">
    <property type="entry name" value="Ankyrin_rpt-contain_sf"/>
</dbReference>
<evidence type="ECO:0000313" key="5">
    <source>
        <dbReference type="Proteomes" id="UP000649617"/>
    </source>
</evidence>
<sequence length="224" mass="24744">MLGSILRSYLGKLPCLLAFYLRLRCAADHGHQVVLELLVHVRADPNVAADTGAYGVGFTQVGAYPLHLAAKRGRIAVMEVLLKAGAALGHLQWIRATLLEAVPVQVPALTPPTKMAADRSTHYGYTALHYAALVPRPEVVYALLEGRATSNVVDREGRCDLHQLRSVRPCVPPRFPRIPTLSHMPGLGIGDEYCYENDISHGYRRKEQEVSWTHWAHLLALDCV</sequence>
<dbReference type="PROSITE" id="PS50088">
    <property type="entry name" value="ANK_REPEAT"/>
    <property type="match status" value="2"/>
</dbReference>
<dbReference type="EMBL" id="CAJNIZ010042693">
    <property type="protein sequence ID" value="CAE7632727.1"/>
    <property type="molecule type" value="Genomic_DNA"/>
</dbReference>
<dbReference type="PANTHER" id="PTHR24198">
    <property type="entry name" value="ANKYRIN REPEAT AND PROTEIN KINASE DOMAIN-CONTAINING PROTEIN"/>
    <property type="match status" value="1"/>
</dbReference>
<evidence type="ECO:0000313" key="4">
    <source>
        <dbReference type="EMBL" id="CAE7632727.1"/>
    </source>
</evidence>
<comment type="caution">
    <text evidence="4">The sequence shown here is derived from an EMBL/GenBank/DDBJ whole genome shotgun (WGS) entry which is preliminary data.</text>
</comment>
<dbReference type="SUPFAM" id="SSF48403">
    <property type="entry name" value="Ankyrin repeat"/>
    <property type="match status" value="1"/>
</dbReference>
<keyword evidence="2 3" id="KW-0040">ANK repeat</keyword>
<evidence type="ECO:0000256" key="1">
    <source>
        <dbReference type="ARBA" id="ARBA00022737"/>
    </source>
</evidence>
<feature type="repeat" description="ANK" evidence="3">
    <location>
        <begin position="61"/>
        <end position="86"/>
    </location>
</feature>
<dbReference type="PANTHER" id="PTHR24198:SF165">
    <property type="entry name" value="ANKYRIN REPEAT-CONTAINING PROTEIN-RELATED"/>
    <property type="match status" value="1"/>
</dbReference>
<dbReference type="PROSITE" id="PS50297">
    <property type="entry name" value="ANK_REP_REGION"/>
    <property type="match status" value="2"/>
</dbReference>
<accession>A0A812VNI3</accession>
<dbReference type="InterPro" id="IPR002110">
    <property type="entry name" value="Ankyrin_rpt"/>
</dbReference>
<dbReference type="Proteomes" id="UP000649617">
    <property type="component" value="Unassembled WGS sequence"/>
</dbReference>
<feature type="repeat" description="ANK" evidence="3">
    <location>
        <begin position="123"/>
        <end position="155"/>
    </location>
</feature>
<keyword evidence="1" id="KW-0677">Repeat</keyword>
<dbReference type="Pfam" id="PF12796">
    <property type="entry name" value="Ank_2"/>
    <property type="match status" value="1"/>
</dbReference>
<dbReference type="OrthoDB" id="3789175at2759"/>
<dbReference type="AlphaFoldDB" id="A0A812VNI3"/>
<dbReference type="Gene3D" id="1.25.40.20">
    <property type="entry name" value="Ankyrin repeat-containing domain"/>
    <property type="match status" value="2"/>
</dbReference>
<name>A0A812VNI3_SYMPI</name>
<reference evidence="4" key="1">
    <citation type="submission" date="2021-02" db="EMBL/GenBank/DDBJ databases">
        <authorList>
            <person name="Dougan E. K."/>
            <person name="Rhodes N."/>
            <person name="Thang M."/>
            <person name="Chan C."/>
        </authorList>
    </citation>
    <scope>NUCLEOTIDE SEQUENCE</scope>
</reference>
<organism evidence="4 5">
    <name type="scientific">Symbiodinium pilosum</name>
    <name type="common">Dinoflagellate</name>
    <dbReference type="NCBI Taxonomy" id="2952"/>
    <lineage>
        <taxon>Eukaryota</taxon>
        <taxon>Sar</taxon>
        <taxon>Alveolata</taxon>
        <taxon>Dinophyceae</taxon>
        <taxon>Suessiales</taxon>
        <taxon>Symbiodiniaceae</taxon>
        <taxon>Symbiodinium</taxon>
    </lineage>
</organism>
<protein>
    <submittedName>
        <fullName evidence="4">ANK2 protein</fullName>
    </submittedName>
</protein>
<proteinExistence type="predicted"/>
<keyword evidence="5" id="KW-1185">Reference proteome</keyword>
<gene>
    <name evidence="4" type="primary">ANK2</name>
    <name evidence="4" type="ORF">SPIL2461_LOCUS16627</name>
</gene>
<evidence type="ECO:0000256" key="2">
    <source>
        <dbReference type="ARBA" id="ARBA00023043"/>
    </source>
</evidence>
<evidence type="ECO:0000256" key="3">
    <source>
        <dbReference type="PROSITE-ProRule" id="PRU00023"/>
    </source>
</evidence>